<feature type="domain" description="OmpR/PhoB-type" evidence="9">
    <location>
        <begin position="182"/>
        <end position="275"/>
    </location>
</feature>
<keyword evidence="3 7" id="KW-0238">DNA-binding</keyword>
<protein>
    <recommendedName>
        <fullName evidence="5">Sensory transduction protein RegX3</fullName>
    </recommendedName>
</protein>
<evidence type="ECO:0000259" key="8">
    <source>
        <dbReference type="PROSITE" id="PS50110"/>
    </source>
</evidence>
<feature type="DNA-binding region" description="OmpR/PhoB-type" evidence="7">
    <location>
        <begin position="182"/>
        <end position="275"/>
    </location>
</feature>
<reference evidence="10 11" key="1">
    <citation type="submission" date="2021-01" db="EMBL/GenBank/DDBJ databases">
        <title>Streptomyces acididurans sp. nov., isolated from a peat swamp forest soil.</title>
        <authorList>
            <person name="Chantavorakit T."/>
            <person name="Duangmal K."/>
        </authorList>
    </citation>
    <scope>NUCLEOTIDE SEQUENCE [LARGE SCALE GENOMIC DNA]</scope>
    <source>
        <strain evidence="10 11">KK5PA1</strain>
    </source>
</reference>
<dbReference type="Gene3D" id="1.10.10.10">
    <property type="entry name" value="Winged helix-like DNA-binding domain superfamily/Winged helix DNA-binding domain"/>
    <property type="match status" value="1"/>
</dbReference>
<dbReference type="Pfam" id="PF00072">
    <property type="entry name" value="Response_reg"/>
    <property type="match status" value="1"/>
</dbReference>
<dbReference type="Pfam" id="PF00486">
    <property type="entry name" value="Trans_reg_C"/>
    <property type="match status" value="1"/>
</dbReference>
<proteinExistence type="predicted"/>
<dbReference type="InterPro" id="IPR016032">
    <property type="entry name" value="Sig_transdc_resp-reg_C-effctor"/>
</dbReference>
<evidence type="ECO:0000256" key="6">
    <source>
        <dbReference type="PROSITE-ProRule" id="PRU00169"/>
    </source>
</evidence>
<dbReference type="SUPFAM" id="SSF46894">
    <property type="entry name" value="C-terminal effector domain of the bipartite response regulators"/>
    <property type="match status" value="1"/>
</dbReference>
<evidence type="ECO:0000256" key="3">
    <source>
        <dbReference type="ARBA" id="ARBA00023125"/>
    </source>
</evidence>
<sequence length="276" mass="30008">MTHNPSQALLEPHAVAARAVRPVSPVSPVSSVSPVTALNPVRDGVPGTAPRPGAAGQAARRILVVVGDAEQSEYLVNQLRRHGHEATGIRQGAAALQAHRDADLVLLGLELPDLDGLEVCRAIRAVSRVPVIIVTARQSELDCVLGLQAGADDYVTRPYGLRELLARIEAVMRRVQWQPLAFKEIERGRLHIDVNSREVTVDDQEVALTRKEFDLLCLLASHPDTVIPRKQLLQQVWGDTWSRRTVDTHVSSLRGKLGGSGWIVTVRGVGFQMGNG</sequence>
<dbReference type="Gene3D" id="6.10.250.690">
    <property type="match status" value="1"/>
</dbReference>
<dbReference type="SMART" id="SM00862">
    <property type="entry name" value="Trans_reg_C"/>
    <property type="match status" value="1"/>
</dbReference>
<dbReference type="InterPro" id="IPR036388">
    <property type="entry name" value="WH-like_DNA-bd_sf"/>
</dbReference>
<gene>
    <name evidence="10" type="ORF">ITX44_18225</name>
</gene>
<evidence type="ECO:0000313" key="10">
    <source>
        <dbReference type="EMBL" id="MBM9506454.1"/>
    </source>
</evidence>
<feature type="domain" description="Response regulatory" evidence="8">
    <location>
        <begin position="61"/>
        <end position="172"/>
    </location>
</feature>
<dbReference type="EMBL" id="JADKYB010000009">
    <property type="protein sequence ID" value="MBM9506454.1"/>
    <property type="molecule type" value="Genomic_DNA"/>
</dbReference>
<dbReference type="InterPro" id="IPR011006">
    <property type="entry name" value="CheY-like_superfamily"/>
</dbReference>
<keyword evidence="2" id="KW-0805">Transcription regulation</keyword>
<evidence type="ECO:0000313" key="11">
    <source>
        <dbReference type="Proteomes" id="UP000749040"/>
    </source>
</evidence>
<keyword evidence="4" id="KW-0804">Transcription</keyword>
<organism evidence="10 11">
    <name type="scientific">Actinacidiphila acididurans</name>
    <dbReference type="NCBI Taxonomy" id="2784346"/>
    <lineage>
        <taxon>Bacteria</taxon>
        <taxon>Bacillati</taxon>
        <taxon>Actinomycetota</taxon>
        <taxon>Actinomycetes</taxon>
        <taxon>Kitasatosporales</taxon>
        <taxon>Streptomycetaceae</taxon>
        <taxon>Actinacidiphila</taxon>
    </lineage>
</organism>
<comment type="caution">
    <text evidence="10">The sequence shown here is derived from an EMBL/GenBank/DDBJ whole genome shotgun (WGS) entry which is preliminary data.</text>
</comment>
<dbReference type="PROSITE" id="PS50110">
    <property type="entry name" value="RESPONSE_REGULATORY"/>
    <property type="match status" value="1"/>
</dbReference>
<dbReference type="Gene3D" id="3.40.50.2300">
    <property type="match status" value="1"/>
</dbReference>
<dbReference type="InterPro" id="IPR001867">
    <property type="entry name" value="OmpR/PhoB-type_DNA-bd"/>
</dbReference>
<comment type="caution">
    <text evidence="6">Lacks conserved residue(s) required for the propagation of feature annotation.</text>
</comment>
<dbReference type="SUPFAM" id="SSF52172">
    <property type="entry name" value="CheY-like"/>
    <property type="match status" value="1"/>
</dbReference>
<accession>A0ABS2TSZ3</accession>
<name>A0ABS2TSZ3_9ACTN</name>
<dbReference type="InterPro" id="IPR039420">
    <property type="entry name" value="WalR-like"/>
</dbReference>
<dbReference type="RefSeq" id="WP_205358327.1">
    <property type="nucleotide sequence ID" value="NZ_JADKYB010000009.1"/>
</dbReference>
<evidence type="ECO:0000256" key="1">
    <source>
        <dbReference type="ARBA" id="ARBA00022553"/>
    </source>
</evidence>
<dbReference type="InterPro" id="IPR001789">
    <property type="entry name" value="Sig_transdc_resp-reg_receiver"/>
</dbReference>
<evidence type="ECO:0000256" key="7">
    <source>
        <dbReference type="PROSITE-ProRule" id="PRU01091"/>
    </source>
</evidence>
<evidence type="ECO:0000256" key="4">
    <source>
        <dbReference type="ARBA" id="ARBA00023163"/>
    </source>
</evidence>
<dbReference type="PANTHER" id="PTHR48111">
    <property type="entry name" value="REGULATOR OF RPOS"/>
    <property type="match status" value="1"/>
</dbReference>
<evidence type="ECO:0000256" key="2">
    <source>
        <dbReference type="ARBA" id="ARBA00023015"/>
    </source>
</evidence>
<keyword evidence="11" id="KW-1185">Reference proteome</keyword>
<dbReference type="CDD" id="cd00383">
    <property type="entry name" value="trans_reg_C"/>
    <property type="match status" value="1"/>
</dbReference>
<evidence type="ECO:0000259" key="9">
    <source>
        <dbReference type="PROSITE" id="PS51755"/>
    </source>
</evidence>
<evidence type="ECO:0000256" key="5">
    <source>
        <dbReference type="ARBA" id="ARBA00041201"/>
    </source>
</evidence>
<dbReference type="Proteomes" id="UP000749040">
    <property type="component" value="Unassembled WGS sequence"/>
</dbReference>
<dbReference type="PANTHER" id="PTHR48111:SF72">
    <property type="entry name" value="SENSORY TRANSDUCTION PROTEIN REGX3"/>
    <property type="match status" value="1"/>
</dbReference>
<keyword evidence="1" id="KW-0597">Phosphoprotein</keyword>
<dbReference type="PROSITE" id="PS51755">
    <property type="entry name" value="OMPR_PHOB"/>
    <property type="match status" value="1"/>
</dbReference>
<dbReference type="SMART" id="SM00448">
    <property type="entry name" value="REC"/>
    <property type="match status" value="1"/>
</dbReference>